<name>A0AAN6PSF8_9PEZI</name>
<gene>
    <name evidence="1" type="ORF">N658DRAFT_319396</name>
</gene>
<accession>A0AAN6PSF8</accession>
<dbReference type="EMBL" id="MU863692">
    <property type="protein sequence ID" value="KAK4096903.1"/>
    <property type="molecule type" value="Genomic_DNA"/>
</dbReference>
<dbReference type="AlphaFoldDB" id="A0AAN6PSF8"/>
<organism evidence="1 2">
    <name type="scientific">Parathielavia hyrcaniae</name>
    <dbReference type="NCBI Taxonomy" id="113614"/>
    <lineage>
        <taxon>Eukaryota</taxon>
        <taxon>Fungi</taxon>
        <taxon>Dikarya</taxon>
        <taxon>Ascomycota</taxon>
        <taxon>Pezizomycotina</taxon>
        <taxon>Sordariomycetes</taxon>
        <taxon>Sordariomycetidae</taxon>
        <taxon>Sordariales</taxon>
        <taxon>Chaetomiaceae</taxon>
        <taxon>Parathielavia</taxon>
    </lineage>
</organism>
<evidence type="ECO:0000313" key="1">
    <source>
        <dbReference type="EMBL" id="KAK4096903.1"/>
    </source>
</evidence>
<comment type="caution">
    <text evidence="1">The sequence shown here is derived from an EMBL/GenBank/DDBJ whole genome shotgun (WGS) entry which is preliminary data.</text>
</comment>
<protein>
    <submittedName>
        <fullName evidence="1">Uncharacterized protein</fullName>
    </submittedName>
</protein>
<keyword evidence="2" id="KW-1185">Reference proteome</keyword>
<reference evidence="1" key="1">
    <citation type="journal article" date="2023" name="Mol. Phylogenet. Evol.">
        <title>Genome-scale phylogeny and comparative genomics of the fungal order Sordariales.</title>
        <authorList>
            <person name="Hensen N."/>
            <person name="Bonometti L."/>
            <person name="Westerberg I."/>
            <person name="Brannstrom I.O."/>
            <person name="Guillou S."/>
            <person name="Cros-Aarteil S."/>
            <person name="Calhoun S."/>
            <person name="Haridas S."/>
            <person name="Kuo A."/>
            <person name="Mondo S."/>
            <person name="Pangilinan J."/>
            <person name="Riley R."/>
            <person name="LaButti K."/>
            <person name="Andreopoulos B."/>
            <person name="Lipzen A."/>
            <person name="Chen C."/>
            <person name="Yan M."/>
            <person name="Daum C."/>
            <person name="Ng V."/>
            <person name="Clum A."/>
            <person name="Steindorff A."/>
            <person name="Ohm R.A."/>
            <person name="Martin F."/>
            <person name="Silar P."/>
            <person name="Natvig D.O."/>
            <person name="Lalanne C."/>
            <person name="Gautier V."/>
            <person name="Ament-Velasquez S.L."/>
            <person name="Kruys A."/>
            <person name="Hutchinson M.I."/>
            <person name="Powell A.J."/>
            <person name="Barry K."/>
            <person name="Miller A.N."/>
            <person name="Grigoriev I.V."/>
            <person name="Debuchy R."/>
            <person name="Gladieux P."/>
            <person name="Hiltunen Thoren M."/>
            <person name="Johannesson H."/>
        </authorList>
    </citation>
    <scope>NUCLEOTIDE SEQUENCE</scope>
    <source>
        <strain evidence="1">CBS 757.83</strain>
    </source>
</reference>
<sequence length="70" mass="7955">MGAARSSPTMGRLRCARQWRTVVPAATLRRSTVQPHRRYVPAESDFSFGKSSALSISITFLHVFRSRLKY</sequence>
<dbReference type="Proteomes" id="UP001305647">
    <property type="component" value="Unassembled WGS sequence"/>
</dbReference>
<reference evidence="1" key="2">
    <citation type="submission" date="2023-05" db="EMBL/GenBank/DDBJ databases">
        <authorList>
            <consortium name="Lawrence Berkeley National Laboratory"/>
            <person name="Steindorff A."/>
            <person name="Hensen N."/>
            <person name="Bonometti L."/>
            <person name="Westerberg I."/>
            <person name="Brannstrom I.O."/>
            <person name="Guillou S."/>
            <person name="Cros-Aarteil S."/>
            <person name="Calhoun S."/>
            <person name="Haridas S."/>
            <person name="Kuo A."/>
            <person name="Mondo S."/>
            <person name="Pangilinan J."/>
            <person name="Riley R."/>
            <person name="Labutti K."/>
            <person name="Andreopoulos B."/>
            <person name="Lipzen A."/>
            <person name="Chen C."/>
            <person name="Yanf M."/>
            <person name="Daum C."/>
            <person name="Ng V."/>
            <person name="Clum A."/>
            <person name="Ohm R."/>
            <person name="Martin F."/>
            <person name="Silar P."/>
            <person name="Natvig D."/>
            <person name="Lalanne C."/>
            <person name="Gautier V."/>
            <person name="Ament-Velasquez S.L."/>
            <person name="Kruys A."/>
            <person name="Hutchinson M.I."/>
            <person name="Powell A.J."/>
            <person name="Barry K."/>
            <person name="Miller A.N."/>
            <person name="Grigoriev I.V."/>
            <person name="Debuchy R."/>
            <person name="Gladieux P."/>
            <person name="Thoren M.H."/>
            <person name="Johannesson H."/>
        </authorList>
    </citation>
    <scope>NUCLEOTIDE SEQUENCE</scope>
    <source>
        <strain evidence="1">CBS 757.83</strain>
    </source>
</reference>
<evidence type="ECO:0000313" key="2">
    <source>
        <dbReference type="Proteomes" id="UP001305647"/>
    </source>
</evidence>
<proteinExistence type="predicted"/>